<dbReference type="eggNOG" id="COG4932">
    <property type="taxonomic scope" value="Bacteria"/>
</dbReference>
<dbReference type="STRING" id="1123308.GCA_000380085_01752"/>
<dbReference type="KEGG" id="smen:SAMEA4412692_1450"/>
<keyword evidence="3" id="KW-0134">Cell wall</keyword>
<comment type="subcellular location">
    <subcellularLocation>
        <location evidence="1">Secreted</location>
        <location evidence="1">Cell wall</location>
        <topology evidence="1">Peptidoglycan-anchor</topology>
    </subcellularLocation>
</comment>
<dbReference type="InterPro" id="IPR013783">
    <property type="entry name" value="Ig-like_fold"/>
</dbReference>
<keyword evidence="8" id="KW-1133">Transmembrane helix</keyword>
<dbReference type="InterPro" id="IPR008966">
    <property type="entry name" value="Adhesion_dom_sf"/>
</dbReference>
<dbReference type="Pfam" id="PF17802">
    <property type="entry name" value="SpaA"/>
    <property type="match status" value="6"/>
</dbReference>
<evidence type="ECO:0000256" key="2">
    <source>
        <dbReference type="ARBA" id="ARBA00007257"/>
    </source>
</evidence>
<name>A0A239SV20_9STRE</name>
<sequence>MTKRNLMRAIVTLMMIISSLLPLGAAQVSAATEISPQIVVDELSVTTTDGKPYGDSQTNAIRWWSTFLLRMNWDATAAQNNIKEGDYFIVQLPDEFHFPKSGSANEFDVYDDKGNVAGKGVITPKDDNSGGTVKVTFTKAVEGLYNVKGTLQLSAELNRQRVQSGSEIPISVQIGGKVVPIENGKIHIGTGPKKIENETLHKWGSDSDKETLGSGKIWWYVRLNHKKGKFYQAIVGDELKDVEGKNPSLQYIPGTFEIYEVNYNEIGGNTGRVGDIINFSQHVQFGPDNKSFTVDLTKIPQVAEGLKQGKSYEVRYQSTYVPGTKIANSITLKTEQGNFKVEQSFRSADSGGTAQGEKGKVKVIKIDAADPTVKLPKAQFELWEADDETGKEFVEKKEVITTNENGEGLSQMTLNPRKKYILKEINPPLGYTVDKNSTNVPVQPDPDAVVAPNILNKKEETSVSGEKTWVNDDPAKRPAQIEVQLLADGVEVPDQKKTVTPGADGKWKYEFTGLTKYKFDPVAKQIVLDENGQPVLVNYSVKEVDVPENYTSVPNGMNVINTYTPKEVPLKFKKTDIAGAELAGAHLKVVKTEDNSVVQEWDSDGSTKEITIQPGKYKLIETAAPEGYVLATTIEFEVTDDGKVIGGNVTLEGSDQIITMVDDYKYHDVTVSKVDLGGKELPGAKVSVKSIDGTPLIKDEDGTTKAEVAWESTDTPKVLKLRQGKYLFHEESAPDGYVTVTDIEFTVDKDGKVTVDRVAEDDVVKSEGGKITITDRKKPSVKTEAKVNNKKEDEPTGKVVLTDVVKYKNLIKGKEYTAKLVWMNKATNQPFMVNGKELTAEKKFTAAEADGQIELSVTVDAKDFQGETRLVAFEEVYRNGIEVAAHKEIDDEDQTVVVKTPKSDLGTVANVNGKKEAVAEGTIKLTDKVSYKKLIVGKEYKLQLTWMDKATGQPVMVDGKALTTEKVFTPTAANGEEELSIDVEANHFTADTHLVAYEKLFQNDVQVAAHEDINDADQAVFIKERFKPITFSKTNLGGEEIEGAKITVKSADNSKLIEDDKGKRVASIDWVSGKTPKVLNLLAGKYIFHEESAPEGFLTVTDVEFTVDSDGKVTVTKVAEDDIVKAEGSQVTIADRKKPTVKTEAKVNGQKEAVPTGKVNLTDVVKYKDLIVGKKYVAKLTWMDKKTNKPFLINGKEVTAEKEFIAGQADGEIELSVTVDAKDFQGETKLVAFEKLYQDKVEVAAHEDINDVDQTVVVKTPKADLKTTALANGEKQTIAQDKIVLTDKVAYSKLVVGKEYKLQLTWMDKDTKAPFLANGQPVTAEKTFTATSSDGEVELSVEVDAANFTKQTTLVAFEKLFNNNKEIAAHEDINDVDQTVVVGEDFKPVTVSKTDLGGTELPGATITVRTADSSNLIENKDGGEKLSTITWESSNTPKVLNLLPGNYIFHEESAPDGYVTVTDIEFTVDKDGNVTVTKVAEDDEVKSNGGKITITDRKKPTVKTEAKVNGQKLAEPTGKVTLTDVVKYKNLIKGKEYTAKLVWMDKATGQPFLVEGQPVTAETTFVAEEADGQVELSVEVDAKYFQGETKLVAFEELQRNGIEVAAHKDIEDEDQTVTVREPKPEVKTLAKVNDAKQAIATGTITLKDTVSYKNLVIGKTYTLQLTWMDKATGQPFLVEGQPVTVEKTFVAEKADGEEELSVDVEARHFTKKTTLVAFEKLLLDGAQVGGHEDINDVDQAVVIVEDFKSIIVSKTDLGGKELPGAKITVRTADGSNLIENKDGGEKLSTITWTSGDTPKVLSLLPGNYIFHEEAAPDGYLAVTDIEFTVGQDGNITVTKVAEDDIVKAEGSKIAVTDRRKPTPPTPEKPTVKTEAKVNGQKSAEATGKLTLTDRIVYKNLIAGKKYVAKLTWMDKATGKPFLIDGKPITVEKEFVAEKANGQVELSVTVDAKHFQSDTKLVAFEKLFHEGKQVAAHEDINDTDQTVTIRKPKPKEPKGPKLPKTNAESGTVLTLTGLSLITLLAIVVYKRKRS</sequence>
<keyword evidence="6" id="KW-0572">Peptidoglycan-anchor</keyword>
<evidence type="ECO:0000256" key="5">
    <source>
        <dbReference type="ARBA" id="ARBA00022729"/>
    </source>
</evidence>
<evidence type="ECO:0000259" key="10">
    <source>
        <dbReference type="PROSITE" id="PS50847"/>
    </source>
</evidence>
<dbReference type="Gene3D" id="2.60.40.10">
    <property type="entry name" value="Immunoglobulins"/>
    <property type="match status" value="6"/>
</dbReference>
<dbReference type="InterPro" id="IPR041033">
    <property type="entry name" value="SpaA_PFL_dom_1"/>
</dbReference>
<keyword evidence="5 9" id="KW-0732">Signal</keyword>
<organism evidence="11 12">
    <name type="scientific">Streptococcus merionis</name>
    <dbReference type="NCBI Taxonomy" id="400065"/>
    <lineage>
        <taxon>Bacteria</taxon>
        <taxon>Bacillati</taxon>
        <taxon>Bacillota</taxon>
        <taxon>Bacilli</taxon>
        <taxon>Lactobacillales</taxon>
        <taxon>Streptococcaceae</taxon>
        <taxon>Streptococcus</taxon>
    </lineage>
</organism>
<dbReference type="GO" id="GO:0007155">
    <property type="term" value="P:cell adhesion"/>
    <property type="evidence" value="ECO:0007669"/>
    <property type="project" value="InterPro"/>
</dbReference>
<dbReference type="InterPro" id="IPR041100">
    <property type="entry name" value="TQ"/>
</dbReference>
<feature type="region of interest" description="Disordered" evidence="7">
    <location>
        <begin position="1978"/>
        <end position="2006"/>
    </location>
</feature>
<dbReference type="Pfam" id="PF17961">
    <property type="entry name" value="Big_8"/>
    <property type="match status" value="1"/>
</dbReference>
<keyword evidence="8" id="KW-0472">Membrane</keyword>
<dbReference type="InterPro" id="IPR019931">
    <property type="entry name" value="LPXTG_anchor"/>
</dbReference>
<dbReference type="NCBIfam" id="NF033903">
    <property type="entry name" value="VaFE_rpt"/>
    <property type="match status" value="7"/>
</dbReference>
<dbReference type="NCBIfam" id="TIGR01167">
    <property type="entry name" value="LPXTG_anchor"/>
    <property type="match status" value="1"/>
</dbReference>
<reference evidence="11 12" key="1">
    <citation type="submission" date="2017-06" db="EMBL/GenBank/DDBJ databases">
        <authorList>
            <consortium name="Pathogen Informatics"/>
        </authorList>
    </citation>
    <scope>NUCLEOTIDE SEQUENCE [LARGE SCALE GENOMIC DNA]</scope>
    <source>
        <strain evidence="11 12">NCTC13788</strain>
    </source>
</reference>
<comment type="similarity">
    <text evidence="2">Belongs to the serine-aspartate repeat-containing protein (SDr) family.</text>
</comment>
<feature type="domain" description="Gram-positive cocci surface proteins LPxTG" evidence="10">
    <location>
        <begin position="2001"/>
        <end position="2033"/>
    </location>
</feature>
<evidence type="ECO:0000256" key="7">
    <source>
        <dbReference type="SAM" id="MobiDB-lite"/>
    </source>
</evidence>
<keyword evidence="12" id="KW-1185">Reference proteome</keyword>
<dbReference type="Proteomes" id="UP000215185">
    <property type="component" value="Chromosome 1"/>
</dbReference>
<dbReference type="PROSITE" id="PS50847">
    <property type="entry name" value="GRAM_POS_ANCHORING"/>
    <property type="match status" value="1"/>
</dbReference>
<dbReference type="RefSeq" id="WP_018374290.1">
    <property type="nucleotide sequence ID" value="NZ_LT906439.1"/>
</dbReference>
<feature type="chain" id="PRO_5011303467" evidence="9">
    <location>
        <begin position="31"/>
        <end position="2033"/>
    </location>
</feature>
<dbReference type="EMBL" id="LT906439">
    <property type="protein sequence ID" value="SNU89341.1"/>
    <property type="molecule type" value="Genomic_DNA"/>
</dbReference>
<evidence type="ECO:0000256" key="8">
    <source>
        <dbReference type="SAM" id="Phobius"/>
    </source>
</evidence>
<feature type="signal peptide" evidence="9">
    <location>
        <begin position="1"/>
        <end position="30"/>
    </location>
</feature>
<dbReference type="Gene3D" id="2.60.40.3930">
    <property type="match status" value="7"/>
</dbReference>
<evidence type="ECO:0000256" key="3">
    <source>
        <dbReference type="ARBA" id="ARBA00022512"/>
    </source>
</evidence>
<protein>
    <submittedName>
        <fullName evidence="11">LPXTG cell wall surface protein</fullName>
    </submittedName>
</protein>
<evidence type="ECO:0000313" key="12">
    <source>
        <dbReference type="Proteomes" id="UP000215185"/>
    </source>
</evidence>
<dbReference type="Pfam" id="PF05738">
    <property type="entry name" value="Cna_B"/>
    <property type="match status" value="1"/>
</dbReference>
<dbReference type="SUPFAM" id="SSF49478">
    <property type="entry name" value="Cna protein B-type domain"/>
    <property type="match status" value="1"/>
</dbReference>
<dbReference type="OrthoDB" id="2220681at2"/>
<keyword evidence="4" id="KW-0964">Secreted</keyword>
<evidence type="ECO:0000256" key="9">
    <source>
        <dbReference type="SAM" id="SignalP"/>
    </source>
</evidence>
<dbReference type="CDD" id="cd00222">
    <property type="entry name" value="CollagenBindB"/>
    <property type="match status" value="1"/>
</dbReference>
<evidence type="ECO:0000256" key="6">
    <source>
        <dbReference type="ARBA" id="ARBA00023088"/>
    </source>
</evidence>
<gene>
    <name evidence="11" type="primary">cna_1</name>
    <name evidence="11" type="ORF">SAMEA4412692_01450</name>
</gene>
<dbReference type="PANTHER" id="PTHR36108:SF13">
    <property type="entry name" value="COLOSSIN-B-RELATED"/>
    <property type="match status" value="1"/>
</dbReference>
<evidence type="ECO:0000256" key="4">
    <source>
        <dbReference type="ARBA" id="ARBA00022525"/>
    </source>
</evidence>
<dbReference type="PANTHER" id="PTHR36108">
    <property type="entry name" value="COLOSSIN-B-RELATED"/>
    <property type="match status" value="1"/>
</dbReference>
<dbReference type="InterPro" id="IPR011252">
    <property type="entry name" value="Fibrogen-bd_dom1"/>
</dbReference>
<feature type="transmembrane region" description="Helical" evidence="8">
    <location>
        <begin position="2009"/>
        <end position="2028"/>
    </location>
</feature>
<evidence type="ECO:0000313" key="11">
    <source>
        <dbReference type="EMBL" id="SNU89341.1"/>
    </source>
</evidence>
<evidence type="ECO:0000256" key="1">
    <source>
        <dbReference type="ARBA" id="ARBA00004168"/>
    </source>
</evidence>
<proteinExistence type="inferred from homology"/>
<dbReference type="InterPro" id="IPR008454">
    <property type="entry name" value="Collagen-bd_Cna-like_B-typ_dom"/>
</dbReference>
<dbReference type="InterPro" id="IPR041171">
    <property type="entry name" value="SDR_Ig"/>
</dbReference>
<accession>A0A239SV20</accession>
<dbReference type="Pfam" id="PF18202">
    <property type="entry name" value="TQ"/>
    <property type="match status" value="7"/>
</dbReference>
<dbReference type="Gene3D" id="2.60.40.1280">
    <property type="match status" value="1"/>
</dbReference>
<dbReference type="Gene3D" id="2.60.40.1140">
    <property type="entry name" value="Collagen-binding surface protein Cna, B-type domain"/>
    <property type="match status" value="1"/>
</dbReference>
<keyword evidence="8" id="KW-0812">Transmembrane</keyword>
<dbReference type="SUPFAM" id="SSF49401">
    <property type="entry name" value="Bacterial adhesins"/>
    <property type="match status" value="2"/>
</dbReference>